<dbReference type="EMBL" id="LT669839">
    <property type="protein sequence ID" value="SHD76651.1"/>
    <property type="molecule type" value="Genomic_DNA"/>
</dbReference>
<accession>A0A1M4PMG7</accession>
<dbReference type="SUPFAM" id="SSF55729">
    <property type="entry name" value="Acyl-CoA N-acyltransferases (Nat)"/>
    <property type="match status" value="1"/>
</dbReference>
<dbReference type="OrthoDB" id="1934061at2"/>
<dbReference type="Gene3D" id="3.40.630.30">
    <property type="match status" value="1"/>
</dbReference>
<dbReference type="Proteomes" id="UP000245423">
    <property type="component" value="Chromosome 1"/>
</dbReference>
<gene>
    <name evidence="1" type="ORF">CUESP1_1279</name>
</gene>
<name>A0A1M4PMG7_9FIRM</name>
<keyword evidence="2" id="KW-1185">Reference proteome</keyword>
<evidence type="ECO:0008006" key="3">
    <source>
        <dbReference type="Google" id="ProtNLM"/>
    </source>
</evidence>
<protein>
    <recommendedName>
        <fullName evidence="3">BioF2-like acetyltransferase domain-containing protein</fullName>
    </recommendedName>
</protein>
<dbReference type="RefSeq" id="WP_025640813.1">
    <property type="nucleotide sequence ID" value="NZ_LT669839.1"/>
</dbReference>
<organism evidence="1 2">
    <name type="scientific">[Clostridium] ultunense Esp</name>
    <dbReference type="NCBI Taxonomy" id="1288971"/>
    <lineage>
        <taxon>Bacteria</taxon>
        <taxon>Bacillati</taxon>
        <taxon>Bacillota</taxon>
        <taxon>Tissierellia</taxon>
        <taxon>Tissierellales</taxon>
        <taxon>Tepidimicrobiaceae</taxon>
        <taxon>Schnuerera</taxon>
    </lineage>
</organism>
<proteinExistence type="predicted"/>
<reference evidence="1 2" key="1">
    <citation type="submission" date="2016-11" db="EMBL/GenBank/DDBJ databases">
        <authorList>
            <person name="Manzoor S."/>
        </authorList>
    </citation>
    <scope>NUCLEOTIDE SEQUENCE [LARGE SCALE GENOMIC DNA]</scope>
    <source>
        <strain evidence="1">Clostridium ultunense strain Esp</strain>
    </source>
</reference>
<evidence type="ECO:0000313" key="1">
    <source>
        <dbReference type="EMBL" id="SHD76651.1"/>
    </source>
</evidence>
<dbReference type="InterPro" id="IPR016181">
    <property type="entry name" value="Acyl_CoA_acyltransferase"/>
</dbReference>
<sequence length="344" mass="41342">MKCFLYDFRYNNEVQFFLDSNAINQQNFFNRFIYEGIDNFNYYYVICKENEAIKGVMPFVLYINELGNIIHSMPFIGYGGIAATEDNKYEVFECIEKFLEQFSKENSVKLITICTPPFKNDYYELYKQVFKPDFQRKNFYQYLDLDEDVFKNMKSKPRGNLRRNLRKCKQYGVEIVENNSLEYLRYWYDNIYIKRLNETHSVIYPFSVFETFIKYYSEDRLKMIYAVLEDKIIGGGLYLNQGISIDNFMRVIDSEYFYTQAGTCLDYYSIKYAMELGIKYYNWQSSDEIGSSIYNYKESWGSKLGYHYYLTKIVGDIEKLKNTPLSIIKKEYHGVYVMPYEEFI</sequence>
<evidence type="ECO:0000313" key="2">
    <source>
        <dbReference type="Proteomes" id="UP000245423"/>
    </source>
</evidence>
<dbReference type="AlphaFoldDB" id="A0A1M4PMG7"/>